<dbReference type="GO" id="GO:0046872">
    <property type="term" value="F:metal ion binding"/>
    <property type="evidence" value="ECO:0007669"/>
    <property type="project" value="UniProtKB-KW"/>
</dbReference>
<evidence type="ECO:0000256" key="4">
    <source>
        <dbReference type="ARBA" id="ARBA00023004"/>
    </source>
</evidence>
<dbReference type="AlphaFoldDB" id="A0A8H4N0P7"/>
<keyword evidence="2" id="KW-0479">Metal-binding</keyword>
<keyword evidence="3" id="KW-0560">Oxidoreductase</keyword>
<dbReference type="InterPro" id="IPR036188">
    <property type="entry name" value="FAD/NAD-bd_sf"/>
</dbReference>
<reference evidence="6" key="1">
    <citation type="submission" date="2020-04" db="EMBL/GenBank/DDBJ databases">
        <title>Genome Assembly and Annotation of Botryosphaeria dothidea sdau 11-99, a Latent Pathogen of Apple Fruit Ring Rot in China.</title>
        <authorList>
            <person name="Yu C."/>
            <person name="Diao Y."/>
            <person name="Lu Q."/>
            <person name="Zhao J."/>
            <person name="Cui S."/>
            <person name="Peng C."/>
            <person name="He B."/>
            <person name="Liu H."/>
        </authorList>
    </citation>
    <scope>NUCLEOTIDE SEQUENCE [LARGE SCALE GENOMIC DNA]</scope>
    <source>
        <strain evidence="6">Sdau11-99</strain>
    </source>
</reference>
<name>A0A8H4N0P7_9PEZI</name>
<dbReference type="PANTHER" id="PTHR43498">
    <property type="entry name" value="FERREDOXIN:COB-COM HETERODISULFIDE REDUCTASE SUBUNIT A"/>
    <property type="match status" value="1"/>
</dbReference>
<proteinExistence type="predicted"/>
<gene>
    <name evidence="6" type="ORF">GTA08_BOTSDO06061</name>
</gene>
<accession>A0A8H4N0P7</accession>
<dbReference type="InterPro" id="IPR039650">
    <property type="entry name" value="HdrA-like"/>
</dbReference>
<sequence length="528" mass="58440">MKSSFDIVVYGSTSGAVAAAIQSARLNRRVALVSPHTHIGGIQVEGLGGSDIDNQAEFQNSGTVRGLALELHRRISSHYGRLDLLEKVVTEKLKDPSVWRFESSVAEAVIGKWLKEEKAVRIIYGRLANEESVRKQGNRLQQITLSNGQVFSAPVFIDGSYEGDLLAAAGVSTVIGREASSIYGESLAGVRAETPYRQFNVPVDPYRSPQDPSSGTIYGVSSEPFGEPGQGDKHLAAYSFRLPLTKDPSNQKPITKPEGYNPDHYELHKRFAKAGGEWYTPTARLPNGKTDLIGSEAVLATDLLGMNDGWATGDYKTRQDMLQEATTFTKGLLYFFTSDLSLPADVRDEWSQWGYCLDEFPDNDHFPRQLYVRDARRMLSDYVITQHTASEDGEEPVQDSVTVACWPTDTHCARRVVRDGIAHSEGFIFKDGHRWRPFGVSYRSLVPRKSEAVNLITATCPSSSHVGYGAVRLEHQFYALGQSCAHACDIFLEDKGDIRDVSYQELKQRLEADGLVLDATQIPKPSMP</sequence>
<dbReference type="EMBL" id="WWBZ02000033">
    <property type="protein sequence ID" value="KAF4306429.1"/>
    <property type="molecule type" value="Genomic_DNA"/>
</dbReference>
<evidence type="ECO:0000256" key="1">
    <source>
        <dbReference type="ARBA" id="ARBA00022485"/>
    </source>
</evidence>
<dbReference type="PANTHER" id="PTHR43498:SF1">
    <property type="entry name" value="COB--COM HETERODISULFIDE REDUCTASE IRON-SULFUR SUBUNIT A"/>
    <property type="match status" value="1"/>
</dbReference>
<dbReference type="SUPFAM" id="SSF51905">
    <property type="entry name" value="FAD/NAD(P)-binding domain"/>
    <property type="match status" value="1"/>
</dbReference>
<dbReference type="Proteomes" id="UP000572817">
    <property type="component" value="Unassembled WGS sequence"/>
</dbReference>
<evidence type="ECO:0000313" key="7">
    <source>
        <dbReference type="Proteomes" id="UP000572817"/>
    </source>
</evidence>
<dbReference type="GO" id="GO:0016491">
    <property type="term" value="F:oxidoreductase activity"/>
    <property type="evidence" value="ECO:0007669"/>
    <property type="project" value="UniProtKB-KW"/>
</dbReference>
<keyword evidence="4" id="KW-0408">Iron</keyword>
<evidence type="ECO:0000256" key="3">
    <source>
        <dbReference type="ARBA" id="ARBA00023002"/>
    </source>
</evidence>
<comment type="caution">
    <text evidence="6">The sequence shown here is derived from an EMBL/GenBank/DDBJ whole genome shotgun (WGS) entry which is preliminary data.</text>
</comment>
<evidence type="ECO:0000256" key="5">
    <source>
        <dbReference type="ARBA" id="ARBA00023014"/>
    </source>
</evidence>
<organism evidence="6 7">
    <name type="scientific">Botryosphaeria dothidea</name>
    <dbReference type="NCBI Taxonomy" id="55169"/>
    <lineage>
        <taxon>Eukaryota</taxon>
        <taxon>Fungi</taxon>
        <taxon>Dikarya</taxon>
        <taxon>Ascomycota</taxon>
        <taxon>Pezizomycotina</taxon>
        <taxon>Dothideomycetes</taxon>
        <taxon>Dothideomycetes incertae sedis</taxon>
        <taxon>Botryosphaeriales</taxon>
        <taxon>Botryosphaeriaceae</taxon>
        <taxon>Botryosphaeria</taxon>
    </lineage>
</organism>
<evidence type="ECO:0008006" key="8">
    <source>
        <dbReference type="Google" id="ProtNLM"/>
    </source>
</evidence>
<keyword evidence="5" id="KW-0411">Iron-sulfur</keyword>
<protein>
    <recommendedName>
        <fullName evidence="8">Xanthan lyase</fullName>
    </recommendedName>
</protein>
<evidence type="ECO:0000313" key="6">
    <source>
        <dbReference type="EMBL" id="KAF4306429.1"/>
    </source>
</evidence>
<dbReference type="OrthoDB" id="10264636at2759"/>
<keyword evidence="1" id="KW-0004">4Fe-4S</keyword>
<dbReference type="GO" id="GO:0051539">
    <property type="term" value="F:4 iron, 4 sulfur cluster binding"/>
    <property type="evidence" value="ECO:0007669"/>
    <property type="project" value="UniProtKB-KW"/>
</dbReference>
<evidence type="ECO:0000256" key="2">
    <source>
        <dbReference type="ARBA" id="ARBA00022723"/>
    </source>
</evidence>
<keyword evidence="7" id="KW-1185">Reference proteome</keyword>
<dbReference type="Pfam" id="PF12831">
    <property type="entry name" value="FAD_oxidored"/>
    <property type="match status" value="1"/>
</dbReference>